<evidence type="ECO:0000313" key="4">
    <source>
        <dbReference type="Proteomes" id="UP001469553"/>
    </source>
</evidence>
<protein>
    <recommendedName>
        <fullName evidence="5">Secreted protein</fullName>
    </recommendedName>
</protein>
<reference evidence="3 4" key="1">
    <citation type="submission" date="2021-06" db="EMBL/GenBank/DDBJ databases">
        <authorList>
            <person name="Palmer J.M."/>
        </authorList>
    </citation>
    <scope>NUCLEOTIDE SEQUENCE [LARGE SCALE GENOMIC DNA]</scope>
    <source>
        <strain evidence="3 4">AS_MEX2019</strain>
        <tissue evidence="3">Muscle</tissue>
    </source>
</reference>
<feature type="signal peptide" evidence="2">
    <location>
        <begin position="1"/>
        <end position="23"/>
    </location>
</feature>
<gene>
    <name evidence="3" type="ORF">AMECASPLE_023560</name>
</gene>
<evidence type="ECO:0000256" key="2">
    <source>
        <dbReference type="SAM" id="SignalP"/>
    </source>
</evidence>
<keyword evidence="2" id="KW-0732">Signal</keyword>
<dbReference type="Proteomes" id="UP001469553">
    <property type="component" value="Unassembled WGS sequence"/>
</dbReference>
<evidence type="ECO:0008006" key="5">
    <source>
        <dbReference type="Google" id="ProtNLM"/>
    </source>
</evidence>
<comment type="caution">
    <text evidence="3">The sequence shown here is derived from an EMBL/GenBank/DDBJ whole genome shotgun (WGS) entry which is preliminary data.</text>
</comment>
<evidence type="ECO:0000256" key="1">
    <source>
        <dbReference type="SAM" id="MobiDB-lite"/>
    </source>
</evidence>
<name>A0ABV0XHA7_9TELE</name>
<keyword evidence="4" id="KW-1185">Reference proteome</keyword>
<feature type="region of interest" description="Disordered" evidence="1">
    <location>
        <begin position="76"/>
        <end position="103"/>
    </location>
</feature>
<feature type="chain" id="PRO_5047418201" description="Secreted protein" evidence="2">
    <location>
        <begin position="24"/>
        <end position="103"/>
    </location>
</feature>
<dbReference type="EMBL" id="JAHRIP010002179">
    <property type="protein sequence ID" value="MEQ2280790.1"/>
    <property type="molecule type" value="Genomic_DNA"/>
</dbReference>
<proteinExistence type="predicted"/>
<evidence type="ECO:0000313" key="3">
    <source>
        <dbReference type="EMBL" id="MEQ2280790.1"/>
    </source>
</evidence>
<accession>A0ABV0XHA7</accession>
<organism evidence="3 4">
    <name type="scientific">Ameca splendens</name>
    <dbReference type="NCBI Taxonomy" id="208324"/>
    <lineage>
        <taxon>Eukaryota</taxon>
        <taxon>Metazoa</taxon>
        <taxon>Chordata</taxon>
        <taxon>Craniata</taxon>
        <taxon>Vertebrata</taxon>
        <taxon>Euteleostomi</taxon>
        <taxon>Actinopterygii</taxon>
        <taxon>Neopterygii</taxon>
        <taxon>Teleostei</taxon>
        <taxon>Neoteleostei</taxon>
        <taxon>Acanthomorphata</taxon>
        <taxon>Ovalentaria</taxon>
        <taxon>Atherinomorphae</taxon>
        <taxon>Cyprinodontiformes</taxon>
        <taxon>Goodeidae</taxon>
        <taxon>Ameca</taxon>
    </lineage>
</organism>
<sequence length="103" mass="11513">MLRGSSALVSVFLCSVCLVVVLTRSPAPSKKRPCSKEIIIKVTSLRKSLLNQTLVNCTLYTPTIEDYKVLCRYSTKPQRKHPSPQTPPPAAWTPRRSQASRET</sequence>